<dbReference type="GO" id="GO:0005829">
    <property type="term" value="C:cytosol"/>
    <property type="evidence" value="ECO:0007669"/>
    <property type="project" value="TreeGrafter"/>
</dbReference>
<dbReference type="EMBL" id="GL996512">
    <property type="protein sequence ID" value="EGV66279.1"/>
    <property type="molecule type" value="Genomic_DNA"/>
</dbReference>
<dbReference type="GO" id="GO:0043456">
    <property type="term" value="P:regulation of pentose-phosphate shunt"/>
    <property type="evidence" value="ECO:0007669"/>
    <property type="project" value="TreeGrafter"/>
</dbReference>
<evidence type="ECO:0000256" key="1">
    <source>
        <dbReference type="ARBA" id="ARBA00022801"/>
    </source>
</evidence>
<dbReference type="Gene3D" id="3.40.50.1240">
    <property type="entry name" value="Phosphoglycerate mutase-like"/>
    <property type="match status" value="1"/>
</dbReference>
<protein>
    <submittedName>
        <fullName evidence="4">Phosphoglycerate mutase-like protein</fullName>
    </submittedName>
</protein>
<dbReference type="SMART" id="SM00855">
    <property type="entry name" value="PGAM"/>
    <property type="match status" value="1"/>
</dbReference>
<feature type="binding site" evidence="3">
    <location>
        <position position="70"/>
    </location>
    <ligand>
        <name>substrate</name>
    </ligand>
</feature>
<dbReference type="eggNOG" id="KOG0235">
    <property type="taxonomic scope" value="Eukaryota"/>
</dbReference>
<accession>G3AZ55</accession>
<dbReference type="GO" id="GO:0045820">
    <property type="term" value="P:negative regulation of glycolytic process"/>
    <property type="evidence" value="ECO:0007669"/>
    <property type="project" value="TreeGrafter"/>
</dbReference>
<reference evidence="4 5" key="1">
    <citation type="journal article" date="2011" name="Proc. Natl. Acad. Sci. U.S.A.">
        <title>Comparative genomics of xylose-fermenting fungi for enhanced biofuel production.</title>
        <authorList>
            <person name="Wohlbach D.J."/>
            <person name="Kuo A."/>
            <person name="Sato T.K."/>
            <person name="Potts K.M."/>
            <person name="Salamov A.A."/>
            <person name="LaButti K.M."/>
            <person name="Sun H."/>
            <person name="Clum A."/>
            <person name="Pangilinan J.L."/>
            <person name="Lindquist E.A."/>
            <person name="Lucas S."/>
            <person name="Lapidus A."/>
            <person name="Jin M."/>
            <person name="Gunawan C."/>
            <person name="Balan V."/>
            <person name="Dale B.E."/>
            <person name="Jeffries T.W."/>
            <person name="Zinkel R."/>
            <person name="Barry K.W."/>
            <person name="Grigoriev I.V."/>
            <person name="Gasch A.P."/>
        </authorList>
    </citation>
    <scope>NUCLEOTIDE SEQUENCE [LARGE SCALE GENOMIC DNA]</scope>
    <source>
        <strain evidence="4">ATCC 10573</strain>
        <strain evidence="5">ATCC 10573 / BCRC 21748 / CBS 615 / JCM 9827 / NBRC 10315 / NRRL Y-1498 / VKM Y-70</strain>
    </source>
</reference>
<dbReference type="AlphaFoldDB" id="G3AZ55"/>
<dbReference type="Pfam" id="PF00300">
    <property type="entry name" value="His_Phos_1"/>
    <property type="match status" value="1"/>
</dbReference>
<dbReference type="GeneID" id="18246716"/>
<dbReference type="SUPFAM" id="SSF53254">
    <property type="entry name" value="Phosphoglycerate mutase-like"/>
    <property type="match status" value="1"/>
</dbReference>
<dbReference type="STRING" id="590646.G3AZ55"/>
<gene>
    <name evidence="4" type="ORF">CANTEDRAFT_112877</name>
</gene>
<keyword evidence="1" id="KW-0378">Hydrolase</keyword>
<name>G3AZ55_CANTC</name>
<evidence type="ECO:0000256" key="3">
    <source>
        <dbReference type="PIRSR" id="PIRSR613078-2"/>
    </source>
</evidence>
<dbReference type="Proteomes" id="UP000000707">
    <property type="component" value="Unassembled WGS sequence"/>
</dbReference>
<evidence type="ECO:0000256" key="2">
    <source>
        <dbReference type="PIRSR" id="PIRSR613078-1"/>
    </source>
</evidence>
<evidence type="ECO:0000313" key="5">
    <source>
        <dbReference type="Proteomes" id="UP000000707"/>
    </source>
</evidence>
<dbReference type="CDD" id="cd07067">
    <property type="entry name" value="HP_PGM_like"/>
    <property type="match status" value="1"/>
</dbReference>
<feature type="active site" description="Tele-phosphohistidine intermediate" evidence="2">
    <location>
        <position position="21"/>
    </location>
</feature>
<sequence>MTVSIEPNTDDKVLRIFFIRHGQTDHNLKKILQGHVDVDINATGEDQADKVGQMLKIVKFDHFVSSDLIRCIKTTKEIIKYQDLDDFRTTYNLREREMGKVQGMYIKDALAQYGDGFRNMGETSEKLLERVNKEFDTILKEAIIRGNKNVGVCTHGGVLIQFFNHLYKDKHYKMNTKLLPEDLRVPFNTSVSVIDLDKATGEGLIQAFGDTTHLGADLKVNNQLLR</sequence>
<dbReference type="PANTHER" id="PTHR46517:SF1">
    <property type="entry name" value="FRUCTOSE-2,6-BISPHOSPHATASE TIGAR"/>
    <property type="match status" value="1"/>
</dbReference>
<dbReference type="EMBL" id="GL996512">
    <property type="protein sequence ID" value="EGV66280.1"/>
    <property type="molecule type" value="Genomic_DNA"/>
</dbReference>
<dbReference type="HOGENOM" id="CLU_033323_9_2_1"/>
<feature type="binding site" evidence="3">
    <location>
        <begin position="20"/>
        <end position="27"/>
    </location>
    <ligand>
        <name>substrate</name>
    </ligand>
</feature>
<feature type="active site" description="Proton donor/acceptor" evidence="2">
    <location>
        <position position="95"/>
    </location>
</feature>
<dbReference type="OrthoDB" id="3352408at2759"/>
<dbReference type="InterPro" id="IPR013078">
    <property type="entry name" value="His_Pase_superF_clade-1"/>
</dbReference>
<keyword evidence="5" id="KW-1185">Reference proteome</keyword>
<dbReference type="KEGG" id="cten:18246716"/>
<dbReference type="GO" id="GO:0004331">
    <property type="term" value="F:fructose-2,6-bisphosphate 2-phosphatase activity"/>
    <property type="evidence" value="ECO:0007669"/>
    <property type="project" value="TreeGrafter"/>
</dbReference>
<dbReference type="PANTHER" id="PTHR46517">
    <property type="entry name" value="FRUCTOSE-2,6-BISPHOSPHATASE TIGAR"/>
    <property type="match status" value="1"/>
</dbReference>
<evidence type="ECO:0000313" key="4">
    <source>
        <dbReference type="EMBL" id="EGV66279.1"/>
    </source>
</evidence>
<proteinExistence type="predicted"/>
<organism evidence="5">
    <name type="scientific">Candida tenuis (strain ATCC 10573 / BCRC 21748 / CBS 615 / JCM 9827 / NBRC 10315 / NRRL Y-1498 / VKM Y-70)</name>
    <name type="common">Yeast</name>
    <name type="synonym">Yamadazyma tenuis</name>
    <dbReference type="NCBI Taxonomy" id="590646"/>
    <lineage>
        <taxon>Eukaryota</taxon>
        <taxon>Fungi</taxon>
        <taxon>Dikarya</taxon>
        <taxon>Ascomycota</taxon>
        <taxon>Saccharomycotina</taxon>
        <taxon>Pichiomycetes</taxon>
        <taxon>Debaryomycetaceae</taxon>
        <taxon>Yamadazyma</taxon>
    </lineage>
</organism>
<dbReference type="InterPro" id="IPR051695">
    <property type="entry name" value="Phosphoglycerate_Mutase"/>
</dbReference>
<dbReference type="InterPro" id="IPR029033">
    <property type="entry name" value="His_PPase_superfam"/>
</dbReference>
<dbReference type="RefSeq" id="XP_006684854.1">
    <property type="nucleotide sequence ID" value="XM_006684791.1"/>
</dbReference>